<dbReference type="Pfam" id="PF13449">
    <property type="entry name" value="Phytase-like"/>
    <property type="match status" value="1"/>
</dbReference>
<reference evidence="4" key="2">
    <citation type="submission" date="2015-07" db="EMBL/GenBank/DDBJ databases">
        <authorList>
            <person name="Noorani M."/>
        </authorList>
    </citation>
    <scope>NUCLEOTIDE SEQUENCE [LARGE SCALE GENOMIC DNA]</scope>
    <source>
        <strain evidence="4">ATCC 27428</strain>
    </source>
</reference>
<keyword evidence="4" id="KW-0449">Lipoprotein</keyword>
<feature type="signal peptide" evidence="1">
    <location>
        <begin position="1"/>
        <end position="25"/>
    </location>
</feature>
<dbReference type="Proteomes" id="UP000235945">
    <property type="component" value="Unassembled WGS sequence"/>
</dbReference>
<name>A0A2N8P333_STREU</name>
<dbReference type="AlphaFoldDB" id="A0A2N8P333"/>
<evidence type="ECO:0000313" key="4">
    <source>
        <dbReference type="EMBL" id="PNE35450.1"/>
    </source>
</evidence>
<reference evidence="3 6" key="3">
    <citation type="submission" date="2020-08" db="EMBL/GenBank/DDBJ databases">
        <title>Genomic Encyclopedia of Type Strains, Phase III (KMG-III): the genomes of soil and plant-associated and newly described type strains.</title>
        <authorList>
            <person name="Whitman W."/>
        </authorList>
    </citation>
    <scope>NUCLEOTIDE SEQUENCE [LARGE SCALE GENOMIC DNA]</scope>
    <source>
        <strain evidence="3 6">CECT 3259</strain>
    </source>
</reference>
<keyword evidence="5" id="KW-1185">Reference proteome</keyword>
<evidence type="ECO:0000313" key="6">
    <source>
        <dbReference type="Proteomes" id="UP000528608"/>
    </source>
</evidence>
<dbReference type="EMBL" id="LGUI01000001">
    <property type="protein sequence ID" value="PNE35450.1"/>
    <property type="molecule type" value="Genomic_DNA"/>
</dbReference>
<accession>A0A2N8P333</accession>
<comment type="caution">
    <text evidence="4">The sequence shown here is derived from an EMBL/GenBank/DDBJ whole genome shotgun (WGS) entry which is preliminary data.</text>
</comment>
<dbReference type="EMBL" id="JACHJF010000002">
    <property type="protein sequence ID" value="MBB5117633.1"/>
    <property type="molecule type" value="Genomic_DNA"/>
</dbReference>
<protein>
    <submittedName>
        <fullName evidence="4">Lipoprotein</fullName>
    </submittedName>
</protein>
<sequence length="348" mass="36498">MRIRPALTTVIVAALSAAVPAGVPAAAGTPSRACSPYVRIDGYGDGLDKTAFEGAFVGNLSALAADTDGTVAALSDRSRLFALDVRRGPTAARPVRVRALADEKGGELDSEALAVDRDGTRLVASETEPSVRRYARDGTLLGRLPVPGALRPAPAGRALPNQTFEGLTLRDHGRTLLAAMEGPLAGDTRTVRFQSWWRPRTGPGAPEFRLGPQYGYPLDPGLGVSEAAAADDGRLLVLERGYTPGAGNTVRLYAADTRGASDVSGVETLPGGPGTRQVRKRLLADLGECPSLGAPAKQPQTNPLLDNIEGMAVLGRAPGGRLRLLLVSDDNESARQTTRLYALTVRPR</sequence>
<proteinExistence type="predicted"/>
<evidence type="ECO:0000313" key="3">
    <source>
        <dbReference type="EMBL" id="MBB5117633.1"/>
    </source>
</evidence>
<dbReference type="Proteomes" id="UP000528608">
    <property type="component" value="Unassembled WGS sequence"/>
</dbReference>
<feature type="chain" id="PRO_5042698265" evidence="1">
    <location>
        <begin position="26"/>
        <end position="348"/>
    </location>
</feature>
<dbReference type="RefSeq" id="WP_102916769.1">
    <property type="nucleotide sequence ID" value="NZ_JACHJF010000002.1"/>
</dbReference>
<evidence type="ECO:0000256" key="1">
    <source>
        <dbReference type="SAM" id="SignalP"/>
    </source>
</evidence>
<feature type="domain" description="Phytase-like" evidence="2">
    <location>
        <begin position="57"/>
        <end position="331"/>
    </location>
</feature>
<organism evidence="4 5">
    <name type="scientific">Streptomyces eurocidicus</name>
    <name type="common">Streptoverticillium eurocidicus</name>
    <dbReference type="NCBI Taxonomy" id="66423"/>
    <lineage>
        <taxon>Bacteria</taxon>
        <taxon>Bacillati</taxon>
        <taxon>Actinomycetota</taxon>
        <taxon>Actinomycetes</taxon>
        <taxon>Kitasatosporales</taxon>
        <taxon>Streptomycetaceae</taxon>
        <taxon>Streptomyces</taxon>
    </lineage>
</organism>
<evidence type="ECO:0000313" key="5">
    <source>
        <dbReference type="Proteomes" id="UP000235945"/>
    </source>
</evidence>
<reference evidence="5" key="1">
    <citation type="submission" date="2015-07" db="EMBL/GenBank/DDBJ databases">
        <authorList>
            <person name="Graham D.E."/>
            <person name="Giannone R.J."/>
            <person name="Gulvik C.A."/>
            <person name="Hettich R.L."/>
            <person name="Klingeman D.M."/>
            <person name="Mahan K.M."/>
            <person name="Parry R.J."/>
            <person name="Spain J.C."/>
        </authorList>
    </citation>
    <scope>NUCLEOTIDE SEQUENCE [LARGE SCALE GENOMIC DNA]</scope>
    <source>
        <strain evidence="5">ATCC 27428</strain>
    </source>
</reference>
<evidence type="ECO:0000259" key="2">
    <source>
        <dbReference type="Pfam" id="PF13449"/>
    </source>
</evidence>
<dbReference type="SUPFAM" id="SSF63829">
    <property type="entry name" value="Calcium-dependent phosphotriesterase"/>
    <property type="match status" value="1"/>
</dbReference>
<keyword evidence="1" id="KW-0732">Signal</keyword>
<dbReference type="OrthoDB" id="9798539at2"/>
<gene>
    <name evidence="4" type="ORF">AF335_03720</name>
    <name evidence="3" type="ORF">FHS36_001039</name>
</gene>
<dbReference type="InterPro" id="IPR027372">
    <property type="entry name" value="Phytase-like_dom"/>
</dbReference>